<feature type="region of interest" description="Disordered" evidence="1">
    <location>
        <begin position="49"/>
        <end position="72"/>
    </location>
</feature>
<protein>
    <submittedName>
        <fullName evidence="3">Uncharacterized protein</fullName>
    </submittedName>
</protein>
<feature type="transmembrane region" description="Helical" evidence="2">
    <location>
        <begin position="6"/>
        <end position="23"/>
    </location>
</feature>
<feature type="compositionally biased region" description="Basic and acidic residues" evidence="1">
    <location>
        <begin position="49"/>
        <end position="58"/>
    </location>
</feature>
<keyword evidence="4" id="KW-1185">Reference proteome</keyword>
<reference evidence="3 4" key="1">
    <citation type="journal article" date="2020" name="Nature">
        <title>Six reference-quality genomes reveal evolution of bat adaptations.</title>
        <authorList>
            <person name="Jebb D."/>
            <person name="Huang Z."/>
            <person name="Pippel M."/>
            <person name="Hughes G.M."/>
            <person name="Lavrichenko K."/>
            <person name="Devanna P."/>
            <person name="Winkler S."/>
            <person name="Jermiin L.S."/>
            <person name="Skirmuntt E.C."/>
            <person name="Katzourakis A."/>
            <person name="Burkitt-Gray L."/>
            <person name="Ray D.A."/>
            <person name="Sullivan K.A.M."/>
            <person name="Roscito J.G."/>
            <person name="Kirilenko B.M."/>
            <person name="Davalos L.M."/>
            <person name="Corthals A.P."/>
            <person name="Power M.L."/>
            <person name="Jones G."/>
            <person name="Ransome R.D."/>
            <person name="Dechmann D.K.N."/>
            <person name="Locatelli A.G."/>
            <person name="Puechmaille S.J."/>
            <person name="Fedrigo O."/>
            <person name="Jarvis E.D."/>
            <person name="Hiller M."/>
            <person name="Vernes S.C."/>
            <person name="Myers E.W."/>
            <person name="Teeling E.C."/>
        </authorList>
    </citation>
    <scope>NUCLEOTIDE SEQUENCE [LARGE SCALE GENOMIC DNA]</scope>
    <source>
        <strain evidence="3">MPipKuh1</strain>
        <tissue evidence="3">Flight muscle</tissue>
    </source>
</reference>
<sequence length="133" mass="15024">MFFSLLYDFLCWVDLLLLLLLFIRASFRFVKAALTGQLMETQTWKSDRICPRQQSERSSRKRASRAQTSLASRVASDTLGFCPPEPDLAVNSRGQCQPHCHRPTAQLTAWRGPRQRGQGCVLPPSLPPSPHSQ</sequence>
<gene>
    <name evidence="3" type="ORF">mPipKuh1_009244</name>
</gene>
<name>A0A7J7TW11_PIPKU</name>
<keyword evidence="2" id="KW-0472">Membrane</keyword>
<evidence type="ECO:0000256" key="2">
    <source>
        <dbReference type="SAM" id="Phobius"/>
    </source>
</evidence>
<evidence type="ECO:0000313" key="4">
    <source>
        <dbReference type="Proteomes" id="UP000558488"/>
    </source>
</evidence>
<evidence type="ECO:0000256" key="1">
    <source>
        <dbReference type="SAM" id="MobiDB-lite"/>
    </source>
</evidence>
<proteinExistence type="predicted"/>
<feature type="region of interest" description="Disordered" evidence="1">
    <location>
        <begin position="111"/>
        <end position="133"/>
    </location>
</feature>
<dbReference type="AlphaFoldDB" id="A0A7J7TW11"/>
<keyword evidence="2" id="KW-0812">Transmembrane</keyword>
<dbReference type="EMBL" id="JACAGB010000024">
    <property type="protein sequence ID" value="KAF6304790.1"/>
    <property type="molecule type" value="Genomic_DNA"/>
</dbReference>
<evidence type="ECO:0000313" key="3">
    <source>
        <dbReference type="EMBL" id="KAF6304790.1"/>
    </source>
</evidence>
<keyword evidence="2" id="KW-1133">Transmembrane helix</keyword>
<feature type="compositionally biased region" description="Pro residues" evidence="1">
    <location>
        <begin position="124"/>
        <end position="133"/>
    </location>
</feature>
<dbReference type="Proteomes" id="UP000558488">
    <property type="component" value="Unassembled WGS sequence"/>
</dbReference>
<organism evidence="3 4">
    <name type="scientific">Pipistrellus kuhlii</name>
    <name type="common">Kuhl's pipistrelle</name>
    <dbReference type="NCBI Taxonomy" id="59472"/>
    <lineage>
        <taxon>Eukaryota</taxon>
        <taxon>Metazoa</taxon>
        <taxon>Chordata</taxon>
        <taxon>Craniata</taxon>
        <taxon>Vertebrata</taxon>
        <taxon>Euteleostomi</taxon>
        <taxon>Mammalia</taxon>
        <taxon>Eutheria</taxon>
        <taxon>Laurasiatheria</taxon>
        <taxon>Chiroptera</taxon>
        <taxon>Yangochiroptera</taxon>
        <taxon>Vespertilionidae</taxon>
        <taxon>Pipistrellus</taxon>
    </lineage>
</organism>
<comment type="caution">
    <text evidence="3">The sequence shown here is derived from an EMBL/GenBank/DDBJ whole genome shotgun (WGS) entry which is preliminary data.</text>
</comment>
<accession>A0A7J7TW11</accession>